<dbReference type="RefSeq" id="WP_307476143.1">
    <property type="nucleotide sequence ID" value="NZ_JAUSUB010000013.1"/>
</dbReference>
<feature type="transmembrane region" description="Helical" evidence="7">
    <location>
        <begin position="109"/>
        <end position="130"/>
    </location>
</feature>
<evidence type="ECO:0000313" key="10">
    <source>
        <dbReference type="Proteomes" id="UP001238088"/>
    </source>
</evidence>
<evidence type="ECO:0000256" key="6">
    <source>
        <dbReference type="ARBA" id="ARBA00023136"/>
    </source>
</evidence>
<dbReference type="SUPFAM" id="SSF103473">
    <property type="entry name" value="MFS general substrate transporter"/>
    <property type="match status" value="1"/>
</dbReference>
<dbReference type="CDD" id="cd17324">
    <property type="entry name" value="MFS_NepI_like"/>
    <property type="match status" value="1"/>
</dbReference>
<dbReference type="Pfam" id="PF07690">
    <property type="entry name" value="MFS_1"/>
    <property type="match status" value="1"/>
</dbReference>
<evidence type="ECO:0000313" key="9">
    <source>
        <dbReference type="EMBL" id="MDQ0271155.1"/>
    </source>
</evidence>
<keyword evidence="5 7" id="KW-1133">Transmembrane helix</keyword>
<comment type="caution">
    <text evidence="9">The sequence shown here is derived from an EMBL/GenBank/DDBJ whole genome shotgun (WGS) entry which is preliminary data.</text>
</comment>
<gene>
    <name evidence="9" type="ORF">J2S17_003043</name>
</gene>
<reference evidence="9 10" key="1">
    <citation type="submission" date="2023-07" db="EMBL/GenBank/DDBJ databases">
        <title>Genomic Encyclopedia of Type Strains, Phase IV (KMG-IV): sequencing the most valuable type-strain genomes for metagenomic binning, comparative biology and taxonomic classification.</title>
        <authorList>
            <person name="Goeker M."/>
        </authorList>
    </citation>
    <scope>NUCLEOTIDE SEQUENCE [LARGE SCALE GENOMIC DNA]</scope>
    <source>
        <strain evidence="9 10">DSM 23494</strain>
    </source>
</reference>
<keyword evidence="2" id="KW-0813">Transport</keyword>
<dbReference type="PANTHER" id="PTHR43124">
    <property type="entry name" value="PURINE EFFLUX PUMP PBUE"/>
    <property type="match status" value="1"/>
</dbReference>
<evidence type="ECO:0000256" key="4">
    <source>
        <dbReference type="ARBA" id="ARBA00022692"/>
    </source>
</evidence>
<dbReference type="InterPro" id="IPR050189">
    <property type="entry name" value="MFS_Efflux_Transporters"/>
</dbReference>
<evidence type="ECO:0000256" key="2">
    <source>
        <dbReference type="ARBA" id="ARBA00022448"/>
    </source>
</evidence>
<evidence type="ECO:0000256" key="3">
    <source>
        <dbReference type="ARBA" id="ARBA00022475"/>
    </source>
</evidence>
<dbReference type="PANTHER" id="PTHR43124:SF3">
    <property type="entry name" value="CHLORAMPHENICOL EFFLUX PUMP RV0191"/>
    <property type="match status" value="1"/>
</dbReference>
<dbReference type="EMBL" id="JAUSUB010000013">
    <property type="protein sequence ID" value="MDQ0271155.1"/>
    <property type="molecule type" value="Genomic_DNA"/>
</dbReference>
<proteinExistence type="predicted"/>
<feature type="transmembrane region" description="Helical" evidence="7">
    <location>
        <begin position="249"/>
        <end position="270"/>
    </location>
</feature>
<keyword evidence="3" id="KW-1003">Cell membrane</keyword>
<feature type="transmembrane region" description="Helical" evidence="7">
    <location>
        <begin position="218"/>
        <end position="237"/>
    </location>
</feature>
<keyword evidence="4 7" id="KW-0812">Transmembrane</keyword>
<feature type="transmembrane region" description="Helical" evidence="7">
    <location>
        <begin position="14"/>
        <end position="33"/>
    </location>
</feature>
<keyword evidence="10" id="KW-1185">Reference proteome</keyword>
<evidence type="ECO:0000259" key="8">
    <source>
        <dbReference type="PROSITE" id="PS50850"/>
    </source>
</evidence>
<feature type="transmembrane region" description="Helical" evidence="7">
    <location>
        <begin position="84"/>
        <end position="103"/>
    </location>
</feature>
<keyword evidence="6 7" id="KW-0472">Membrane</keyword>
<feature type="transmembrane region" description="Helical" evidence="7">
    <location>
        <begin position="301"/>
        <end position="321"/>
    </location>
</feature>
<comment type="subcellular location">
    <subcellularLocation>
        <location evidence="1">Cell membrane</location>
        <topology evidence="1">Multi-pass membrane protein</topology>
    </subcellularLocation>
</comment>
<dbReference type="InterPro" id="IPR011701">
    <property type="entry name" value="MFS"/>
</dbReference>
<dbReference type="Proteomes" id="UP001238088">
    <property type="component" value="Unassembled WGS sequence"/>
</dbReference>
<feature type="transmembrane region" description="Helical" evidence="7">
    <location>
        <begin position="170"/>
        <end position="190"/>
    </location>
</feature>
<evidence type="ECO:0000256" key="5">
    <source>
        <dbReference type="ARBA" id="ARBA00022989"/>
    </source>
</evidence>
<feature type="transmembrane region" description="Helical" evidence="7">
    <location>
        <begin position="342"/>
        <end position="360"/>
    </location>
</feature>
<organism evidence="9 10">
    <name type="scientific">Cytobacillus purgationiresistens</name>
    <dbReference type="NCBI Taxonomy" id="863449"/>
    <lineage>
        <taxon>Bacteria</taxon>
        <taxon>Bacillati</taxon>
        <taxon>Bacillota</taxon>
        <taxon>Bacilli</taxon>
        <taxon>Bacillales</taxon>
        <taxon>Bacillaceae</taxon>
        <taxon>Cytobacillus</taxon>
    </lineage>
</organism>
<feature type="transmembrane region" description="Helical" evidence="7">
    <location>
        <begin position="366"/>
        <end position="384"/>
    </location>
</feature>
<name>A0ABU0AJE6_9BACI</name>
<sequence>MSDISHTQVSNPKLPLISLLALSMAGFICIMTETVPAGLLPHISNGLNVSTPLAGQLVTLYAIGSLVAAIPVTFATQSWKRKPLLLFAIGLFFIFNTITAFSSNYTLTLVARFFAGVGAGIVWSMLTGYARRMVAPELKGRATAIAMVGTPIALSLGVPIGTILGESFGWRAVFIIMSILTFILIIWIIVKVPDFLGNSSGNQVSIYKVFTIPGVRPILSVVILWMIAHNILYTYIAPFLVEMNLGTKVGISLFIFGGLSLIGIWVTGVLIDKKLRLLVLLSLIGFSLSTLLFQFSGGYTISIFIGIALWGITFGGAATLLQTALAQSVGEKNVDTAMSMNTTVWNAAIAGGGIIGGILLDSFGSISFPLTILILTVLAIVIVVSNKKHAFVKQ</sequence>
<evidence type="ECO:0000256" key="7">
    <source>
        <dbReference type="SAM" id="Phobius"/>
    </source>
</evidence>
<accession>A0ABU0AJE6</accession>
<protein>
    <submittedName>
        <fullName evidence="9">MFS family arabinose efflux permease</fullName>
    </submittedName>
</protein>
<dbReference type="PROSITE" id="PS50850">
    <property type="entry name" value="MFS"/>
    <property type="match status" value="1"/>
</dbReference>
<evidence type="ECO:0000256" key="1">
    <source>
        <dbReference type="ARBA" id="ARBA00004651"/>
    </source>
</evidence>
<feature type="transmembrane region" description="Helical" evidence="7">
    <location>
        <begin position="53"/>
        <end position="72"/>
    </location>
</feature>
<dbReference type="InterPro" id="IPR020846">
    <property type="entry name" value="MFS_dom"/>
</dbReference>
<dbReference type="Gene3D" id="1.20.1250.20">
    <property type="entry name" value="MFS general substrate transporter like domains"/>
    <property type="match status" value="1"/>
</dbReference>
<feature type="transmembrane region" description="Helical" evidence="7">
    <location>
        <begin position="142"/>
        <end position="164"/>
    </location>
</feature>
<feature type="domain" description="Major facilitator superfamily (MFS) profile" evidence="8">
    <location>
        <begin position="18"/>
        <end position="388"/>
    </location>
</feature>
<feature type="transmembrane region" description="Helical" evidence="7">
    <location>
        <begin position="277"/>
        <end position="295"/>
    </location>
</feature>
<dbReference type="InterPro" id="IPR036259">
    <property type="entry name" value="MFS_trans_sf"/>
</dbReference>